<evidence type="ECO:0000256" key="3">
    <source>
        <dbReference type="ARBA" id="ARBA00023014"/>
    </source>
</evidence>
<dbReference type="AlphaFoldDB" id="A0A644VPY5"/>
<dbReference type="SUPFAM" id="SSF54862">
    <property type="entry name" value="4Fe-4S ferredoxins"/>
    <property type="match status" value="1"/>
</dbReference>
<organism evidence="5">
    <name type="scientific">bioreactor metagenome</name>
    <dbReference type="NCBI Taxonomy" id="1076179"/>
    <lineage>
        <taxon>unclassified sequences</taxon>
        <taxon>metagenomes</taxon>
        <taxon>ecological metagenomes</taxon>
    </lineage>
</organism>
<name>A0A644VPY5_9ZZZZ</name>
<evidence type="ECO:0000256" key="1">
    <source>
        <dbReference type="ARBA" id="ARBA00022723"/>
    </source>
</evidence>
<dbReference type="Gene3D" id="3.30.70.20">
    <property type="match status" value="1"/>
</dbReference>
<keyword evidence="1" id="KW-0479">Metal-binding</keyword>
<dbReference type="InterPro" id="IPR017900">
    <property type="entry name" value="4Fe4S_Fe_S_CS"/>
</dbReference>
<keyword evidence="2" id="KW-0408">Iron</keyword>
<reference evidence="5" key="1">
    <citation type="submission" date="2019-08" db="EMBL/GenBank/DDBJ databases">
        <authorList>
            <person name="Kucharzyk K."/>
            <person name="Murdoch R.W."/>
            <person name="Higgins S."/>
            <person name="Loffler F."/>
        </authorList>
    </citation>
    <scope>NUCLEOTIDE SEQUENCE</scope>
</reference>
<evidence type="ECO:0000259" key="4">
    <source>
        <dbReference type="PROSITE" id="PS51379"/>
    </source>
</evidence>
<accession>A0A644VPY5</accession>
<keyword evidence="3" id="KW-0411">Iron-sulfur</keyword>
<dbReference type="InterPro" id="IPR001080">
    <property type="entry name" value="3Fe4S_ferredoxin"/>
</dbReference>
<feature type="domain" description="4Fe-4S ferredoxin-type" evidence="4">
    <location>
        <begin position="4"/>
        <end position="31"/>
    </location>
</feature>
<sequence length="64" mass="7179">MGIKKVWVEEDCTSCGVCESLCPEVFEITDISHAKEGVNYSDYESEIREAADSCPVEVIKFDED</sequence>
<evidence type="ECO:0000313" key="5">
    <source>
        <dbReference type="EMBL" id="MPL92592.1"/>
    </source>
</evidence>
<dbReference type="Pfam" id="PF13370">
    <property type="entry name" value="Fer4_13"/>
    <property type="match status" value="1"/>
</dbReference>
<evidence type="ECO:0000256" key="2">
    <source>
        <dbReference type="ARBA" id="ARBA00023004"/>
    </source>
</evidence>
<dbReference type="PROSITE" id="PS51379">
    <property type="entry name" value="4FE4S_FER_2"/>
    <property type="match status" value="1"/>
</dbReference>
<gene>
    <name evidence="5" type="ORF">SDC9_38701</name>
</gene>
<dbReference type="PROSITE" id="PS00198">
    <property type="entry name" value="4FE4S_FER_1"/>
    <property type="match status" value="1"/>
</dbReference>
<dbReference type="PRINTS" id="PR00352">
    <property type="entry name" value="3FE4SFRDOXIN"/>
</dbReference>
<proteinExistence type="predicted"/>
<dbReference type="GO" id="GO:0051536">
    <property type="term" value="F:iron-sulfur cluster binding"/>
    <property type="evidence" value="ECO:0007669"/>
    <property type="project" value="UniProtKB-KW"/>
</dbReference>
<dbReference type="GO" id="GO:0005506">
    <property type="term" value="F:iron ion binding"/>
    <property type="evidence" value="ECO:0007669"/>
    <property type="project" value="InterPro"/>
</dbReference>
<dbReference type="GO" id="GO:0009055">
    <property type="term" value="F:electron transfer activity"/>
    <property type="evidence" value="ECO:0007669"/>
    <property type="project" value="InterPro"/>
</dbReference>
<dbReference type="InterPro" id="IPR017896">
    <property type="entry name" value="4Fe4S_Fe-S-bd"/>
</dbReference>
<dbReference type="EMBL" id="VSSQ01000363">
    <property type="protein sequence ID" value="MPL92592.1"/>
    <property type="molecule type" value="Genomic_DNA"/>
</dbReference>
<protein>
    <recommendedName>
        <fullName evidence="4">4Fe-4S ferredoxin-type domain-containing protein</fullName>
    </recommendedName>
</protein>
<comment type="caution">
    <text evidence="5">The sequence shown here is derived from an EMBL/GenBank/DDBJ whole genome shotgun (WGS) entry which is preliminary data.</text>
</comment>